<comment type="caution">
    <text evidence="1">The sequence shown here is derived from an EMBL/GenBank/DDBJ whole genome shotgun (WGS) entry which is preliminary data.</text>
</comment>
<dbReference type="AlphaFoldDB" id="A0A1V1P349"/>
<name>A0A1V1P349_9BACT</name>
<accession>A0A1V1P349</accession>
<organism evidence="1 2">
    <name type="scientific">Candidatus Magnetoglobus multicellularis str. Araruama</name>
    <dbReference type="NCBI Taxonomy" id="890399"/>
    <lineage>
        <taxon>Bacteria</taxon>
        <taxon>Pseudomonadati</taxon>
        <taxon>Thermodesulfobacteriota</taxon>
        <taxon>Desulfobacteria</taxon>
        <taxon>Desulfobacterales</taxon>
        <taxon>Desulfobacteraceae</taxon>
        <taxon>Candidatus Magnetoglobus</taxon>
    </lineage>
</organism>
<dbReference type="Proteomes" id="UP000189670">
    <property type="component" value="Unassembled WGS sequence"/>
</dbReference>
<protein>
    <submittedName>
        <fullName evidence="1">Uncharacterized protein</fullName>
    </submittedName>
</protein>
<dbReference type="EMBL" id="ATBP01000701">
    <property type="protein sequence ID" value="ETR69231.1"/>
    <property type="molecule type" value="Genomic_DNA"/>
</dbReference>
<evidence type="ECO:0000313" key="2">
    <source>
        <dbReference type="Proteomes" id="UP000189670"/>
    </source>
</evidence>
<reference evidence="2" key="1">
    <citation type="submission" date="2012-11" db="EMBL/GenBank/DDBJ databases">
        <authorList>
            <person name="Lucero-Rivera Y.E."/>
            <person name="Tovar-Ramirez D."/>
        </authorList>
    </citation>
    <scope>NUCLEOTIDE SEQUENCE [LARGE SCALE GENOMIC DNA]</scope>
    <source>
        <strain evidence="2">Araruama</strain>
    </source>
</reference>
<evidence type="ECO:0000313" key="1">
    <source>
        <dbReference type="EMBL" id="ETR69231.1"/>
    </source>
</evidence>
<sequence length="256" mass="28382">MCDKDTEPIQLKRVGMRKMGLEYTSDPAITHHLAKFLKNHTDADIGYPTAVLFNGGVMKSLALRKRTLQAISSWHTSSGQIRELTNQNYDLAVARGAAYYGMARHGKGIRIRAGLNKTYYIGIEPSLPAVPGMTMPVKFLCVAPFGMEEGTDEEISEQNFGLIVGEQVKFDLYASNTRKKDGIGSFAEIDTEPSDISPVTSMETQLDLDNDSTGKVIPINLQVTATEIGTLELWCVSHDHDQKWKLAFNVRQDRNG</sequence>
<proteinExistence type="predicted"/>
<gene>
    <name evidence="1" type="ORF">OMM_09783</name>
</gene>